<evidence type="ECO:0008006" key="5">
    <source>
        <dbReference type="Google" id="ProtNLM"/>
    </source>
</evidence>
<keyword evidence="2" id="KW-0732">Signal</keyword>
<name>A0A1L3ZRG9_9SPHN</name>
<feature type="chain" id="PRO_5012566499" description="Heavy-metal-associated domain-containing protein" evidence="2">
    <location>
        <begin position="29"/>
        <end position="433"/>
    </location>
</feature>
<evidence type="ECO:0000313" key="4">
    <source>
        <dbReference type="Proteomes" id="UP000182063"/>
    </source>
</evidence>
<dbReference type="STRING" id="1921510.BSL82_01940"/>
<dbReference type="KEGG" id="sphj:BSL82_01940"/>
<organism evidence="3 4">
    <name type="scientific">Tardibacter chloracetimidivorans</name>
    <dbReference type="NCBI Taxonomy" id="1921510"/>
    <lineage>
        <taxon>Bacteria</taxon>
        <taxon>Pseudomonadati</taxon>
        <taxon>Pseudomonadota</taxon>
        <taxon>Alphaproteobacteria</taxon>
        <taxon>Sphingomonadales</taxon>
        <taxon>Sphingomonadaceae</taxon>
        <taxon>Tardibacter</taxon>
    </lineage>
</organism>
<proteinExistence type="predicted"/>
<dbReference type="AlphaFoldDB" id="A0A1L3ZRG9"/>
<dbReference type="Proteomes" id="UP000182063">
    <property type="component" value="Chromosome"/>
</dbReference>
<evidence type="ECO:0000256" key="2">
    <source>
        <dbReference type="SAM" id="SignalP"/>
    </source>
</evidence>
<keyword evidence="4" id="KW-1185">Reference proteome</keyword>
<feature type="region of interest" description="Disordered" evidence="1">
    <location>
        <begin position="396"/>
        <end position="433"/>
    </location>
</feature>
<protein>
    <recommendedName>
        <fullName evidence="5">Heavy-metal-associated domain-containing protein</fullName>
    </recommendedName>
</protein>
<gene>
    <name evidence="3" type="ORF">BSL82_01940</name>
</gene>
<evidence type="ECO:0000313" key="3">
    <source>
        <dbReference type="EMBL" id="API58215.1"/>
    </source>
</evidence>
<dbReference type="RefSeq" id="WP_072595791.1">
    <property type="nucleotide sequence ID" value="NZ_CP018221.1"/>
</dbReference>
<evidence type="ECO:0000256" key="1">
    <source>
        <dbReference type="SAM" id="MobiDB-lite"/>
    </source>
</evidence>
<reference evidence="4" key="1">
    <citation type="submission" date="2016-11" db="EMBL/GenBank/DDBJ databases">
        <title>Complete Genome Sequence of alachlor-degrading Sphingomonas sp. strain JJ-A5.</title>
        <authorList>
            <person name="Lee H."/>
            <person name="Ka J.-O."/>
        </authorList>
    </citation>
    <scope>NUCLEOTIDE SEQUENCE [LARGE SCALE GENOMIC DNA]</scope>
    <source>
        <strain evidence="4">JJ-A5</strain>
    </source>
</reference>
<feature type="compositionally biased region" description="Pro residues" evidence="1">
    <location>
        <begin position="406"/>
        <end position="418"/>
    </location>
</feature>
<feature type="signal peptide" evidence="2">
    <location>
        <begin position="1"/>
        <end position="28"/>
    </location>
</feature>
<sequence length="433" mass="46119">MSVTRARFPRRYAFVAAALLASAGGAVIAQQDGDSGPVALADDSSGAFEVAGIEVDVTAKSPDAARMAGFREAQRQGWKMLFARMTGKPVTASPSLSDSTLDGLVSGIVVEKEQIGSTRYIARLGVLFDRARAGQLLGVQGQVMRSPPMLTIPVLMDGSAARTFEARTPWLTAWARFRAGASPIDYIRPTGAGADPLLLSYAQTERPNRDWWLNILDLYGASDVLVAEARLDREYPGGPVIGRFTARHGPDGLVIKRFALRTNAAAGLDAMLDEAVRRIDEAYVEALRDGRLRPDPSLKFEDVADIDLSAALAPEMATGGIAGVEVTVETPDAGLVAAIENSLRQAQGVTGTIITSLSLGGVSRMQINYDGDFAMLRWALDQEGWRLDEGADTYRLRRRSEGEAPIPRPAPPAPPPGAVPGEGGPENLLPGTD</sequence>
<dbReference type="EMBL" id="CP018221">
    <property type="protein sequence ID" value="API58215.1"/>
    <property type="molecule type" value="Genomic_DNA"/>
</dbReference>
<accession>A0A1L3ZRG9</accession>